<evidence type="ECO:0000313" key="3">
    <source>
        <dbReference type="Proteomes" id="UP000053157"/>
    </source>
</evidence>
<dbReference type="PROSITE" id="PS51257">
    <property type="entry name" value="PROKAR_LIPOPROTEIN"/>
    <property type="match status" value="1"/>
</dbReference>
<dbReference type="Proteomes" id="UP000053157">
    <property type="component" value="Unassembled WGS sequence"/>
</dbReference>
<comment type="caution">
    <text evidence="2">The sequence shown here is derived from an EMBL/GenBank/DDBJ whole genome shotgun (WGS) entry which is preliminary data.</text>
</comment>
<dbReference type="OrthoDB" id="206507at2157"/>
<protein>
    <submittedName>
        <fullName evidence="2">Uncharacterized protein</fullName>
    </submittedName>
</protein>
<dbReference type="RefSeq" id="WP_058572427.1">
    <property type="nucleotide sequence ID" value="NZ_LOPV01000212.1"/>
</dbReference>
<evidence type="ECO:0000256" key="1">
    <source>
        <dbReference type="SAM" id="MobiDB-lite"/>
    </source>
</evidence>
<accession>A0A0W1SKS2</accession>
<feature type="compositionally biased region" description="Acidic residues" evidence="1">
    <location>
        <begin position="32"/>
        <end position="41"/>
    </location>
</feature>
<reference evidence="2 3" key="1">
    <citation type="submission" date="2015-12" db="EMBL/GenBank/DDBJ databases">
        <title>Haloferax profundi sp. nov. isolated from the Discovery deep brine-seawater interface in the Red Sea.</title>
        <authorList>
            <person name="Zhang G."/>
            <person name="Stingl U."/>
            <person name="Rashid M."/>
        </authorList>
    </citation>
    <scope>NUCLEOTIDE SEQUENCE [LARGE SCALE GENOMIC DNA]</scope>
    <source>
        <strain evidence="2 3">SB29</strain>
    </source>
</reference>
<organism evidence="2 3">
    <name type="scientific">Haloferax profundi</name>
    <dbReference type="NCBI Taxonomy" id="1544718"/>
    <lineage>
        <taxon>Archaea</taxon>
        <taxon>Methanobacteriati</taxon>
        <taxon>Methanobacteriota</taxon>
        <taxon>Stenosarchaea group</taxon>
        <taxon>Halobacteria</taxon>
        <taxon>Halobacteriales</taxon>
        <taxon>Haloferacaceae</taxon>
        <taxon>Haloferax</taxon>
    </lineage>
</organism>
<proteinExistence type="predicted"/>
<feature type="region of interest" description="Disordered" evidence="1">
    <location>
        <begin position="28"/>
        <end position="69"/>
    </location>
</feature>
<gene>
    <name evidence="2" type="ORF">AUR66_15695</name>
</gene>
<dbReference type="EMBL" id="LOPV01000212">
    <property type="protein sequence ID" value="KTG26868.1"/>
    <property type="molecule type" value="Genomic_DNA"/>
</dbReference>
<name>A0A0W1SKS2_9EURY</name>
<evidence type="ECO:0000313" key="2">
    <source>
        <dbReference type="EMBL" id="KTG26868.1"/>
    </source>
</evidence>
<dbReference type="AlphaFoldDB" id="A0A0W1SKS2"/>
<keyword evidence="3" id="KW-1185">Reference proteome</keyword>
<feature type="compositionally biased region" description="Low complexity" evidence="1">
    <location>
        <begin position="42"/>
        <end position="59"/>
    </location>
</feature>
<sequence>MSPTRRLFVRSAAVLSLGLVAGCLGGGGGDGDSPDTDDSTDLPDTTDTGTDPSGGTRPSGTGGPGIVLTSVDSAPDIPIEPTVEVHKDVATDDHPPQLRVTLTNTSDERVEVGEGRAIFFQYVGDDSRDLILLPAGQEYPAEPGCWRLDDPIAVTEEYRIETFEPGESKSALVDLYGAAKEDGEDSCLPVGEFRFETTFAVGGLTGGDEKRTTATWGFSLSLE</sequence>